<dbReference type="Proteomes" id="UP001216579">
    <property type="component" value="Unassembled WGS sequence"/>
</dbReference>
<keyword evidence="3" id="KW-1185">Reference proteome</keyword>
<keyword evidence="1" id="KW-1133">Transmembrane helix</keyword>
<feature type="transmembrane region" description="Helical" evidence="1">
    <location>
        <begin position="91"/>
        <end position="111"/>
    </location>
</feature>
<evidence type="ECO:0000313" key="3">
    <source>
        <dbReference type="Proteomes" id="UP001216579"/>
    </source>
</evidence>
<evidence type="ECO:0000256" key="1">
    <source>
        <dbReference type="SAM" id="Phobius"/>
    </source>
</evidence>
<organism evidence="2 3">
    <name type="scientific">Streptomyces silvisoli</name>
    <dbReference type="NCBI Taxonomy" id="3034235"/>
    <lineage>
        <taxon>Bacteria</taxon>
        <taxon>Bacillati</taxon>
        <taxon>Actinomycetota</taxon>
        <taxon>Actinomycetes</taxon>
        <taxon>Kitasatosporales</taxon>
        <taxon>Streptomycetaceae</taxon>
        <taxon>Streptomyces</taxon>
    </lineage>
</organism>
<protein>
    <recommendedName>
        <fullName evidence="4">VIT family protein</fullName>
    </recommendedName>
</protein>
<accession>A0ABT5ZJM5</accession>
<gene>
    <name evidence="2" type="ORF">P3G67_11125</name>
</gene>
<sequence>MLIRKRLKSLGHVLLPLDHPVEGIMGTVITAALMAAYSEPPVHLGAVVLGTAVAVVVYWLTHVYAEEIGHGPVEGRAFAKRRLMSTLRKQWALVEASFLPLIVLLVVVALGVRPSRALLVADLAAVLLLVVWGFVTAWRHGIRGLQLFLAGLVAGVLGLVIVVLRALVH</sequence>
<evidence type="ECO:0000313" key="2">
    <source>
        <dbReference type="EMBL" id="MDF3289779.1"/>
    </source>
</evidence>
<proteinExistence type="predicted"/>
<feature type="transmembrane region" description="Helical" evidence="1">
    <location>
        <begin position="117"/>
        <end position="135"/>
    </location>
</feature>
<dbReference type="RefSeq" id="WP_276093291.1">
    <property type="nucleotide sequence ID" value="NZ_JARJBC010000005.1"/>
</dbReference>
<keyword evidence="1" id="KW-0472">Membrane</keyword>
<evidence type="ECO:0008006" key="4">
    <source>
        <dbReference type="Google" id="ProtNLM"/>
    </source>
</evidence>
<name>A0ABT5ZJM5_9ACTN</name>
<reference evidence="2 3" key="1">
    <citation type="submission" date="2023-03" db="EMBL/GenBank/DDBJ databases">
        <title>Draft genome sequence of Streptomyces sp. RB6PN23 isolated from peat swamp forest in Thailand.</title>
        <authorList>
            <person name="Klaysubun C."/>
            <person name="Duangmal K."/>
        </authorList>
    </citation>
    <scope>NUCLEOTIDE SEQUENCE [LARGE SCALE GENOMIC DNA]</scope>
    <source>
        <strain evidence="2 3">RB6PN23</strain>
    </source>
</reference>
<feature type="transmembrane region" description="Helical" evidence="1">
    <location>
        <begin position="44"/>
        <end position="61"/>
    </location>
</feature>
<feature type="transmembrane region" description="Helical" evidence="1">
    <location>
        <begin position="147"/>
        <end position="168"/>
    </location>
</feature>
<keyword evidence="1" id="KW-0812">Transmembrane</keyword>
<dbReference type="EMBL" id="JARJBC010000005">
    <property type="protein sequence ID" value="MDF3289779.1"/>
    <property type="molecule type" value="Genomic_DNA"/>
</dbReference>
<comment type="caution">
    <text evidence="2">The sequence shown here is derived from an EMBL/GenBank/DDBJ whole genome shotgun (WGS) entry which is preliminary data.</text>
</comment>